<proteinExistence type="inferred from homology"/>
<evidence type="ECO:0000313" key="14">
    <source>
        <dbReference type="Proteomes" id="UP000245119"/>
    </source>
</evidence>
<comment type="function">
    <text evidence="11">Acts as one of several non-catalytic accessory components of the cytoplasmic dynein 1 complex that are thought to be involved in linking dynein to cargos and to adapter proteins that regulate dynein function. Cytoplasmic dynein 1 acts as a motor for the intracellular retrograde motility of vesicles and organelles along microtubules. May play a role in binding dynein to membranous organelles or chromosomes.</text>
</comment>
<feature type="region of interest" description="Disordered" evidence="12">
    <location>
        <begin position="422"/>
        <end position="449"/>
    </location>
</feature>
<evidence type="ECO:0000313" key="13">
    <source>
        <dbReference type="EMBL" id="PVD20394.1"/>
    </source>
</evidence>
<keyword evidence="10 11" id="KW-0206">Cytoskeleton</keyword>
<feature type="compositionally biased region" description="Polar residues" evidence="12">
    <location>
        <begin position="437"/>
        <end position="449"/>
    </location>
</feature>
<dbReference type="Proteomes" id="UP000245119">
    <property type="component" value="Linkage Group LG12"/>
</dbReference>
<dbReference type="GO" id="GO:0045504">
    <property type="term" value="F:dynein heavy chain binding"/>
    <property type="evidence" value="ECO:0007669"/>
    <property type="project" value="TreeGrafter"/>
</dbReference>
<comment type="subcellular location">
    <subcellularLocation>
        <location evidence="1 11">Cytoplasm</location>
        <location evidence="1 11">Cytoskeleton</location>
    </subcellularLocation>
</comment>
<evidence type="ECO:0000256" key="3">
    <source>
        <dbReference type="ARBA" id="ARBA00022448"/>
    </source>
</evidence>
<evidence type="ECO:0000256" key="5">
    <source>
        <dbReference type="ARBA" id="ARBA00022701"/>
    </source>
</evidence>
<keyword evidence="8 11" id="KW-0243">Dynein</keyword>
<evidence type="ECO:0000256" key="4">
    <source>
        <dbReference type="ARBA" id="ARBA00022490"/>
    </source>
</evidence>
<comment type="similarity">
    <text evidence="2 11">Belongs to the dynein light intermediate chain family.</text>
</comment>
<keyword evidence="9 11" id="KW-0505">Motor protein</keyword>
<dbReference type="Pfam" id="PF05783">
    <property type="entry name" value="DLIC"/>
    <property type="match status" value="2"/>
</dbReference>
<feature type="region of interest" description="Disordered" evidence="12">
    <location>
        <begin position="331"/>
        <end position="388"/>
    </location>
</feature>
<dbReference type="PANTHER" id="PTHR12688:SF0">
    <property type="entry name" value="DYNEIN LIGHT INTERMEDIATE CHAIN"/>
    <property type="match status" value="1"/>
</dbReference>
<dbReference type="OrthoDB" id="27603at2759"/>
<organism evidence="13 14">
    <name type="scientific">Pomacea canaliculata</name>
    <name type="common">Golden apple snail</name>
    <dbReference type="NCBI Taxonomy" id="400727"/>
    <lineage>
        <taxon>Eukaryota</taxon>
        <taxon>Metazoa</taxon>
        <taxon>Spiralia</taxon>
        <taxon>Lophotrochozoa</taxon>
        <taxon>Mollusca</taxon>
        <taxon>Gastropoda</taxon>
        <taxon>Caenogastropoda</taxon>
        <taxon>Architaenioglossa</taxon>
        <taxon>Ampullarioidea</taxon>
        <taxon>Ampullariidae</taxon>
        <taxon>Pomacea</taxon>
    </lineage>
</organism>
<dbReference type="InterPro" id="IPR027417">
    <property type="entry name" value="P-loop_NTPase"/>
</dbReference>
<evidence type="ECO:0000256" key="7">
    <source>
        <dbReference type="ARBA" id="ARBA00022840"/>
    </source>
</evidence>
<feature type="region of interest" description="Disordered" evidence="12">
    <location>
        <begin position="162"/>
        <end position="186"/>
    </location>
</feature>
<dbReference type="AlphaFoldDB" id="A0A2T7NGU1"/>
<evidence type="ECO:0000256" key="10">
    <source>
        <dbReference type="ARBA" id="ARBA00023212"/>
    </source>
</evidence>
<accession>A0A2T7NGU1</accession>
<keyword evidence="6 11" id="KW-0547">Nucleotide-binding</keyword>
<dbReference type="InterPro" id="IPR022780">
    <property type="entry name" value="Dynein_light_int_chain"/>
</dbReference>
<name>A0A2T7NGU1_POMCA</name>
<gene>
    <name evidence="13" type="ORF">C0Q70_18548</name>
</gene>
<dbReference type="GO" id="GO:0005874">
    <property type="term" value="C:microtubule"/>
    <property type="evidence" value="ECO:0007669"/>
    <property type="project" value="UniProtKB-KW"/>
</dbReference>
<dbReference type="Gene3D" id="3.40.50.300">
    <property type="entry name" value="P-loop containing nucleotide triphosphate hydrolases"/>
    <property type="match status" value="1"/>
</dbReference>
<evidence type="ECO:0000256" key="2">
    <source>
        <dbReference type="ARBA" id="ARBA00006831"/>
    </source>
</evidence>
<keyword evidence="14" id="KW-1185">Reference proteome</keyword>
<comment type="caution">
    <text evidence="13">The sequence shown here is derived from an EMBL/GenBank/DDBJ whole genome shotgun (WGS) entry which is preliminary data.</text>
</comment>
<dbReference type="GO" id="GO:0005813">
    <property type="term" value="C:centrosome"/>
    <property type="evidence" value="ECO:0007669"/>
    <property type="project" value="TreeGrafter"/>
</dbReference>
<dbReference type="GO" id="GO:0000226">
    <property type="term" value="P:microtubule cytoskeleton organization"/>
    <property type="evidence" value="ECO:0007669"/>
    <property type="project" value="TreeGrafter"/>
</dbReference>
<dbReference type="GO" id="GO:0007018">
    <property type="term" value="P:microtubule-based movement"/>
    <property type="evidence" value="ECO:0007669"/>
    <property type="project" value="InterPro"/>
</dbReference>
<evidence type="ECO:0000256" key="9">
    <source>
        <dbReference type="ARBA" id="ARBA00023175"/>
    </source>
</evidence>
<evidence type="ECO:0000256" key="1">
    <source>
        <dbReference type="ARBA" id="ARBA00004245"/>
    </source>
</evidence>
<comment type="subunit">
    <text evidence="11">Homodimer. The cytoplasmic dynein 1 complex consists of two catalytic heavy chains (HCs) and a number of non-catalytic subunits presented by intermediate chains (ICs).</text>
</comment>
<keyword evidence="3 11" id="KW-0813">Transport</keyword>
<dbReference type="PANTHER" id="PTHR12688">
    <property type="entry name" value="DYNEIN LIGHT INTERMEDIATE CHAIN"/>
    <property type="match status" value="1"/>
</dbReference>
<reference evidence="13 14" key="1">
    <citation type="submission" date="2018-04" db="EMBL/GenBank/DDBJ databases">
        <title>The genome of golden apple snail Pomacea canaliculata provides insight into stress tolerance and invasive adaptation.</title>
        <authorList>
            <person name="Liu C."/>
            <person name="Liu B."/>
            <person name="Ren Y."/>
            <person name="Zhang Y."/>
            <person name="Wang H."/>
            <person name="Li S."/>
            <person name="Jiang F."/>
            <person name="Yin L."/>
            <person name="Zhang G."/>
            <person name="Qian W."/>
            <person name="Fan W."/>
        </authorList>
    </citation>
    <scope>NUCLEOTIDE SEQUENCE [LARGE SCALE GENOMIC DNA]</scope>
    <source>
        <strain evidence="13">SZHN2017</strain>
        <tissue evidence="13">Muscle</tissue>
    </source>
</reference>
<evidence type="ECO:0000256" key="11">
    <source>
        <dbReference type="RuleBase" id="RU366047"/>
    </source>
</evidence>
<keyword evidence="4 11" id="KW-0963">Cytoplasm</keyword>
<dbReference type="InterPro" id="IPR008467">
    <property type="entry name" value="Dynein1_light_intermed_chain"/>
</dbReference>
<feature type="compositionally biased region" description="Low complexity" evidence="12">
    <location>
        <begin position="345"/>
        <end position="358"/>
    </location>
</feature>
<dbReference type="STRING" id="400727.A0A2T7NGU1"/>
<evidence type="ECO:0000256" key="6">
    <source>
        <dbReference type="ARBA" id="ARBA00022741"/>
    </source>
</evidence>
<dbReference type="EMBL" id="PZQS01000012">
    <property type="protein sequence ID" value="PVD20394.1"/>
    <property type="molecule type" value="Genomic_DNA"/>
</dbReference>
<keyword evidence="7 11" id="KW-0067">ATP-binding</keyword>
<evidence type="ECO:0000256" key="12">
    <source>
        <dbReference type="SAM" id="MobiDB-lite"/>
    </source>
</evidence>
<dbReference type="GO" id="GO:0005868">
    <property type="term" value="C:cytoplasmic dynein complex"/>
    <property type="evidence" value="ECO:0007669"/>
    <property type="project" value="UniProtKB-UniRule"/>
</dbReference>
<keyword evidence="5 11" id="KW-0493">Microtubule</keyword>
<dbReference type="SUPFAM" id="SSF52540">
    <property type="entry name" value="P-loop containing nucleoside triphosphate hydrolases"/>
    <property type="match status" value="1"/>
</dbReference>
<evidence type="ECO:0000256" key="8">
    <source>
        <dbReference type="ARBA" id="ARBA00023017"/>
    </source>
</evidence>
<protein>
    <recommendedName>
        <fullName evidence="11">Dynein light intermediate chain</fullName>
    </recommendedName>
</protein>
<sequence length="449" mass="49952">MENGESYAVPRQIFVTVPPLLHASATRGVALFYALSGDNECGKTTLIAKLQGMEDPKKGAGLEYYYIDVRDEYRDEQARLNVWVLDGDQSHTGLLKYALTEENFADTLVLLVASMAQPWFIAEALNKWLTVLREHIDKLRIPPEQMREYEQSLVRFYQDYQEPEESQTSSPAPPRGDANPLHPSAPVSDEEKVVLPLSPNTLTQNLGIPIVVVLTKCDAVSTLEKEHDFREEHFDFIQQYIRKFLFEMYPFDMIYGFPFSTSAYVVERDSVFVPSGWDNEKKISILYENMTSVKPDDNFEDTIVKPILRKSVQRDAEVVAEDEQIFLMKQQTQLAKQPAAGQPGEPATPRAARPPTQRTPERAGAAQTSPMRGKVAVEHDSKGAPPGAATEGMLANFFNSLLNKKTGAAVAGKDKAAVTRDAAAELERMTRGKKTVSETNSNDTGASGS</sequence>
<dbReference type="GO" id="GO:0005524">
    <property type="term" value="F:ATP binding"/>
    <property type="evidence" value="ECO:0007669"/>
    <property type="project" value="UniProtKB-KW"/>
</dbReference>